<dbReference type="GO" id="GO:0047555">
    <property type="term" value="F:3',5'-cyclic-GMP phosphodiesterase activity"/>
    <property type="evidence" value="ECO:0000318"/>
    <property type="project" value="GO_Central"/>
</dbReference>
<dbReference type="GO" id="GO:0004115">
    <property type="term" value="F:3',5'-cyclic-AMP phosphodiesterase activity"/>
    <property type="evidence" value="ECO:0000318"/>
    <property type="project" value="GO_Central"/>
</dbReference>
<reference evidence="5" key="2">
    <citation type="journal article" date="2007" name="Science">
        <title>Draft genome sequence of the sexually transmitted pathogen Trichomonas vaginalis.</title>
        <authorList>
            <person name="Carlton J.M."/>
            <person name="Hirt R.P."/>
            <person name="Silva J.C."/>
            <person name="Delcher A.L."/>
            <person name="Schatz M."/>
            <person name="Zhao Q."/>
            <person name="Wortman J.R."/>
            <person name="Bidwell S.L."/>
            <person name="Alsmark U.C.M."/>
            <person name="Besteiro S."/>
            <person name="Sicheritz-Ponten T."/>
            <person name="Noel C.J."/>
            <person name="Dacks J.B."/>
            <person name="Foster P.G."/>
            <person name="Simillion C."/>
            <person name="Van de Peer Y."/>
            <person name="Miranda-Saavedra D."/>
            <person name="Barton G.J."/>
            <person name="Westrop G.D."/>
            <person name="Mueller S."/>
            <person name="Dessi D."/>
            <person name="Fiori P.L."/>
            <person name="Ren Q."/>
            <person name="Paulsen I."/>
            <person name="Zhang H."/>
            <person name="Bastida-Corcuera F.D."/>
            <person name="Simoes-Barbosa A."/>
            <person name="Brown M.T."/>
            <person name="Hayes R.D."/>
            <person name="Mukherjee M."/>
            <person name="Okumura C.Y."/>
            <person name="Schneider R."/>
            <person name="Smith A.J."/>
            <person name="Vanacova S."/>
            <person name="Villalvazo M."/>
            <person name="Haas B.J."/>
            <person name="Pertea M."/>
            <person name="Feldblyum T.V."/>
            <person name="Utterback T.R."/>
            <person name="Shu C.L."/>
            <person name="Osoegawa K."/>
            <person name="de Jong P.J."/>
            <person name="Hrdy I."/>
            <person name="Horvathova L."/>
            <person name="Zubacova Z."/>
            <person name="Dolezal P."/>
            <person name="Malik S.B."/>
            <person name="Logsdon J.M. Jr."/>
            <person name="Henze K."/>
            <person name="Gupta A."/>
            <person name="Wang C.C."/>
            <person name="Dunne R.L."/>
            <person name="Upcroft J.A."/>
            <person name="Upcroft P."/>
            <person name="White O."/>
            <person name="Salzberg S.L."/>
            <person name="Tang P."/>
            <person name="Chiu C.-H."/>
            <person name="Lee Y.-S."/>
            <person name="Embley T.M."/>
            <person name="Coombs G.H."/>
            <person name="Mottram J.C."/>
            <person name="Tachezy J."/>
            <person name="Fraser-Liggett C.M."/>
            <person name="Johnson P.J."/>
        </authorList>
    </citation>
    <scope>NUCLEOTIDE SEQUENCE [LARGE SCALE GENOMIC DNA]</scope>
    <source>
        <strain evidence="5">G3</strain>
    </source>
</reference>
<dbReference type="GO" id="GO:0007165">
    <property type="term" value="P:signal transduction"/>
    <property type="evidence" value="ECO:0007669"/>
    <property type="project" value="InterPro"/>
</dbReference>
<keyword evidence="2" id="KW-0378">Hydrolase</keyword>
<dbReference type="InParanoid" id="A2DCH1"/>
<dbReference type="GO" id="GO:0141162">
    <property type="term" value="P:negative regulation of cAMP/PKA signal transduction"/>
    <property type="evidence" value="ECO:0000318"/>
    <property type="project" value="GO_Central"/>
</dbReference>
<name>A2DCH1_TRIV3</name>
<dbReference type="PROSITE" id="PS51845">
    <property type="entry name" value="PDEASE_I_2"/>
    <property type="match status" value="1"/>
</dbReference>
<dbReference type="VEuPathDB" id="TrichDB:TVAG_249680"/>
<evidence type="ECO:0000313" key="6">
    <source>
        <dbReference type="Proteomes" id="UP000001542"/>
    </source>
</evidence>
<dbReference type="GO" id="GO:0046872">
    <property type="term" value="F:metal ion binding"/>
    <property type="evidence" value="ECO:0007669"/>
    <property type="project" value="UniProtKB-KW"/>
</dbReference>
<dbReference type="Gene3D" id="1.10.1300.10">
    <property type="entry name" value="3'5'-cyclic nucleotide phosphodiesterase, catalytic domain"/>
    <property type="match status" value="1"/>
</dbReference>
<evidence type="ECO:0000256" key="1">
    <source>
        <dbReference type="ARBA" id="ARBA00022723"/>
    </source>
</evidence>
<feature type="compositionally biased region" description="Basic and acidic residues" evidence="3">
    <location>
        <begin position="682"/>
        <end position="699"/>
    </location>
</feature>
<feature type="compositionally biased region" description="Basic and acidic residues" evidence="3">
    <location>
        <begin position="650"/>
        <end position="674"/>
    </location>
</feature>
<dbReference type="Pfam" id="PF00233">
    <property type="entry name" value="PDEase_I"/>
    <property type="match status" value="1"/>
</dbReference>
<dbReference type="AlphaFoldDB" id="A2DCH1"/>
<evidence type="ECO:0000313" key="5">
    <source>
        <dbReference type="EMBL" id="EAY21908.1"/>
    </source>
</evidence>
<evidence type="ECO:0000256" key="3">
    <source>
        <dbReference type="SAM" id="MobiDB-lite"/>
    </source>
</evidence>
<keyword evidence="1" id="KW-0479">Metal-binding</keyword>
<dbReference type="STRING" id="5722.A2DCH1"/>
<dbReference type="VEuPathDB" id="TrichDB:TVAGG3_0956810"/>
<sequence length="1106" mass="124126">MSTTIGVVDPAFVNQCKRTQKLRGMYYDVVPPLTDIREQKMFVLSQKRLLNEDIFEELMENCQHKPLNLAMEPVFAQVFNAYRTIFWKYDVYTNSFYSHTLETRLEGDDTIIPAALQAKMPLNVASIENRIARQKLQVESRSPQLVFPLYLKNGDTIAVIQISRNKGEPTFTDDDIKDATFFMKKFALYGTSVAVSSTQIDTANNLSIVRKTKDVINSLSSVYKTVFEAKDVDFWCYREKENSFFRYDYKEDNFMAVRKNKVGVVGFALMTKVSITERNVKFHSNYHSSVDGNAAEPIMIHIEKLDEIVYAIALRGKSSEGYFSNDQRQTMERISPFAVLSIAYSFKLHPLPKRTTQDTSKPIFDLISFAKEVLKLSEIDKVAVFIENWLSNNFEKVVSVCIKFGKTLVSGYGGDELSLNITGMNDSLMGLCISEQKVQFYDTSDPLFNPAVDSKGNRDVSEVILVPIFSAANETLGAVSVSSKEEFGEIADLVVRKLSAFAVFCGIAIQNALALRVASFCPNMILKAKSEKITSQQEAVDLAFDCFSEIKGVLSASVFLSNGKGGIDKIAGAGNPIDESSDYAILSYKENSPKIFRIPDAAEKPSSPVNDEDPKPAEQINNVQNNDNNADTEQNSQESSNQNENNTEDTNNKENKEPTNNDPLNEPKSEEIKANENQTDNQVEKPNAESNNKCEKKEMPNSVPPTPEVDERGNPVFNQHQIPNINTQNRAMTPYADFYGSYFICSPIISESGNTIGVFQYCVYGPDSIVNAISKAANAAARVSQIAGAEKLVNEMNNEGLENIEGNSVPDSLKTGIDFLSEDFDSSQFNQRELAIAVAEFIEKDGLSKALNINIGLFIEFVREILQNCNATFHDYHHSIDVLTQCIQMCKSSYGQVLLPIERLSLYIAAISHDSLHDGFVNLKLGTPYECLLKFSPMEMRSVDFLRQSVEKFEFLTEKDAKNELLSEASRFILATDMSKHFDLIEEAKKLADSDNFSFEDKETRMKTTEILIKSADLGSANRNGDKADKKGLPDEFFAEGDLSKVKDIVYDKEGNERKNIHWGDSEIPFMNDVLVPTFETLAMLLPDLEDMLKQVKENVEKWSNQ</sequence>
<dbReference type="eggNOG" id="KOG3689">
    <property type="taxonomic scope" value="Eukaryota"/>
</dbReference>
<dbReference type="InterPro" id="IPR036971">
    <property type="entry name" value="PDEase_catalytic_dom_sf"/>
</dbReference>
<dbReference type="KEGG" id="tva:5467460"/>
<feature type="domain" description="PDEase" evidence="4">
    <location>
        <begin position="953"/>
        <end position="1106"/>
    </location>
</feature>
<dbReference type="SUPFAM" id="SSF109604">
    <property type="entry name" value="HD-domain/PDEase-like"/>
    <property type="match status" value="1"/>
</dbReference>
<dbReference type="PANTHER" id="PTHR11347">
    <property type="entry name" value="CYCLIC NUCLEOTIDE PHOSPHODIESTERASE"/>
    <property type="match status" value="1"/>
</dbReference>
<dbReference type="InterPro" id="IPR003607">
    <property type="entry name" value="HD/PDEase_dom"/>
</dbReference>
<keyword evidence="6" id="KW-1185">Reference proteome</keyword>
<dbReference type="Proteomes" id="UP000001542">
    <property type="component" value="Unassembled WGS sequence"/>
</dbReference>
<dbReference type="CDD" id="cd00077">
    <property type="entry name" value="HDc"/>
    <property type="match status" value="1"/>
</dbReference>
<feature type="region of interest" description="Disordered" evidence="3">
    <location>
        <begin position="597"/>
        <end position="715"/>
    </location>
</feature>
<feature type="compositionally biased region" description="Low complexity" evidence="3">
    <location>
        <begin position="621"/>
        <end position="649"/>
    </location>
</feature>
<dbReference type="Gene3D" id="3.30.450.40">
    <property type="match status" value="1"/>
</dbReference>
<dbReference type="RefSeq" id="XP_001582894.1">
    <property type="nucleotide sequence ID" value="XM_001582844.1"/>
</dbReference>
<protein>
    <submittedName>
        <fullName evidence="5">3'5'-cyclic nucleotide phosphodiesterase family protein</fullName>
    </submittedName>
</protein>
<reference evidence="5" key="1">
    <citation type="submission" date="2006-10" db="EMBL/GenBank/DDBJ databases">
        <authorList>
            <person name="Amadeo P."/>
            <person name="Zhao Q."/>
            <person name="Wortman J."/>
            <person name="Fraser-Liggett C."/>
            <person name="Carlton J."/>
        </authorList>
    </citation>
    <scope>NUCLEOTIDE SEQUENCE</scope>
    <source>
        <strain evidence="5">G3</strain>
    </source>
</reference>
<evidence type="ECO:0000256" key="2">
    <source>
        <dbReference type="ARBA" id="ARBA00022801"/>
    </source>
</evidence>
<evidence type="ECO:0000259" key="4">
    <source>
        <dbReference type="PROSITE" id="PS51845"/>
    </source>
</evidence>
<proteinExistence type="predicted"/>
<accession>A2DCH1</accession>
<dbReference type="InterPro" id="IPR002073">
    <property type="entry name" value="PDEase_catalytic_dom"/>
</dbReference>
<dbReference type="InterPro" id="IPR029016">
    <property type="entry name" value="GAF-like_dom_sf"/>
</dbReference>
<gene>
    <name evidence="5" type="ORF">TVAG_249680</name>
</gene>
<organism evidence="5 6">
    <name type="scientific">Trichomonas vaginalis (strain ATCC PRA-98 / G3)</name>
    <dbReference type="NCBI Taxonomy" id="412133"/>
    <lineage>
        <taxon>Eukaryota</taxon>
        <taxon>Metamonada</taxon>
        <taxon>Parabasalia</taxon>
        <taxon>Trichomonadida</taxon>
        <taxon>Trichomonadidae</taxon>
        <taxon>Trichomonas</taxon>
    </lineage>
</organism>
<dbReference type="SUPFAM" id="SSF55781">
    <property type="entry name" value="GAF domain-like"/>
    <property type="match status" value="3"/>
</dbReference>
<dbReference type="EMBL" id="DS113187">
    <property type="protein sequence ID" value="EAY21908.1"/>
    <property type="molecule type" value="Genomic_DNA"/>
</dbReference>
<dbReference type="OrthoDB" id="189220at2759"/>